<organism evidence="2 3">
    <name type="scientific">Crepidotus variabilis</name>
    <dbReference type="NCBI Taxonomy" id="179855"/>
    <lineage>
        <taxon>Eukaryota</taxon>
        <taxon>Fungi</taxon>
        <taxon>Dikarya</taxon>
        <taxon>Basidiomycota</taxon>
        <taxon>Agaricomycotina</taxon>
        <taxon>Agaricomycetes</taxon>
        <taxon>Agaricomycetidae</taxon>
        <taxon>Agaricales</taxon>
        <taxon>Agaricineae</taxon>
        <taxon>Crepidotaceae</taxon>
        <taxon>Crepidotus</taxon>
    </lineage>
</organism>
<proteinExistence type="predicted"/>
<dbReference type="InterPro" id="IPR032675">
    <property type="entry name" value="LRR_dom_sf"/>
</dbReference>
<gene>
    <name evidence="2" type="ORF">CPB83DRAFT_840877</name>
</gene>
<reference evidence="2" key="1">
    <citation type="submission" date="2020-11" db="EMBL/GenBank/DDBJ databases">
        <authorList>
            <consortium name="DOE Joint Genome Institute"/>
            <person name="Ahrendt S."/>
            <person name="Riley R."/>
            <person name="Andreopoulos W."/>
            <person name="Labutti K."/>
            <person name="Pangilinan J."/>
            <person name="Ruiz-Duenas F.J."/>
            <person name="Barrasa J.M."/>
            <person name="Sanchez-Garcia M."/>
            <person name="Camarero S."/>
            <person name="Miyauchi S."/>
            <person name="Serrano A."/>
            <person name="Linde D."/>
            <person name="Babiker R."/>
            <person name="Drula E."/>
            <person name="Ayuso-Fernandez I."/>
            <person name="Pacheco R."/>
            <person name="Padilla G."/>
            <person name="Ferreira P."/>
            <person name="Barriuso J."/>
            <person name="Kellner H."/>
            <person name="Castanera R."/>
            <person name="Alfaro M."/>
            <person name="Ramirez L."/>
            <person name="Pisabarro A.G."/>
            <person name="Kuo A."/>
            <person name="Tritt A."/>
            <person name="Lipzen A."/>
            <person name="He G."/>
            <person name="Yan M."/>
            <person name="Ng V."/>
            <person name="Cullen D."/>
            <person name="Martin F."/>
            <person name="Rosso M.-N."/>
            <person name="Henrissat B."/>
            <person name="Hibbett D."/>
            <person name="Martinez A.T."/>
            <person name="Grigoriev I.V."/>
        </authorList>
    </citation>
    <scope>NUCLEOTIDE SEQUENCE</scope>
    <source>
        <strain evidence="2">CBS 506.95</strain>
    </source>
</reference>
<comment type="caution">
    <text evidence="2">The sequence shown here is derived from an EMBL/GenBank/DDBJ whole genome shotgun (WGS) entry which is preliminary data.</text>
</comment>
<name>A0A9P6JIA5_9AGAR</name>
<evidence type="ECO:0000313" key="3">
    <source>
        <dbReference type="Proteomes" id="UP000807306"/>
    </source>
</evidence>
<keyword evidence="3" id="KW-1185">Reference proteome</keyword>
<dbReference type="Proteomes" id="UP000807306">
    <property type="component" value="Unassembled WGS sequence"/>
</dbReference>
<feature type="compositionally biased region" description="Polar residues" evidence="1">
    <location>
        <begin position="786"/>
        <end position="796"/>
    </location>
</feature>
<sequence length="903" mass="101569">MASMGAHHMDRFLSILLDSTLDKTFQKVEVLYLVFNSTMTPLAKKIVRLFSGLPKMRRLVCVPEAYPSDISPSVATLVEQHRGNFSLQIQHLPEREDVFWHGLRTWDSLTLFSGTISTGLQTLNFVYEHMAKLPALRELRLRYTAFNVFRYMEEPPLTGFSFPNLDTFLLYSNIQELHNTSVDLILSDKLVSTHYILEDTVPDLMLLTIRNGDRLKRFEFTCEFDEGSQSLFRSHENLRVDDAILTPFLDMPFLTCLIFDPCVRCDAVSDCFLERFAVSHPGLSDFDIGGSCPYPISPMTTTVGIRHMLAHCKRLRVLQVPFVACGEYLEGDHAELRIFGALIQDDDHASRFLDNLAVKCQGLKEIVLGYFPSRSLVALSNARDCVVTTMPRCRYCNLADKKINLVNSSHELLVEFVRFALCAPDQPHCPYCFLLHLKAFFQEVNRSVEVETLGVRTSLIEGTTLLDLRPPTATFALRIIQLASTNPISLLSAQHDDRRLRDGRWSNGHKIITGECPSRIDQFASRLCAEVSRITAVDLGSMFTRFILRLALEFVTRGIFAAYILSQSDNSYPSWHPLPPPIIASQLVVFPLHLSFAAAPDILRILSRFARLEQLELGQISLSDFKHDSAVVLSNVHTAGFDSSAIPLLQYIQLPSIGRYVMSRPCKTFDLTTTEVTILSSKMLQRVFHSVVFVDPKLDPIEFPTYLRSHRALLLLYYPVAFCYPIPDSLPAFDIAMSTRRVSFEQDPRSKQFLKKLDQLDRQTRSSSDSIPDVSNVANPPKRQRTSSSEGAASSTKALPDNLKACKNCDDEGNACDAPNDGLPCQGCVSAGKPCSLVPSMHAKKTLESILALVGRVDFQLEKYSIIIKDLSQKMSQVQSTVELLEDKINMMTTSQSQNSSNE</sequence>
<evidence type="ECO:0000313" key="2">
    <source>
        <dbReference type="EMBL" id="KAF9521915.1"/>
    </source>
</evidence>
<protein>
    <submittedName>
        <fullName evidence="2">Uncharacterized protein</fullName>
    </submittedName>
</protein>
<accession>A0A9P6JIA5</accession>
<dbReference type="AlphaFoldDB" id="A0A9P6JIA5"/>
<feature type="region of interest" description="Disordered" evidence="1">
    <location>
        <begin position="758"/>
        <end position="796"/>
    </location>
</feature>
<dbReference type="Gene3D" id="3.80.10.10">
    <property type="entry name" value="Ribonuclease Inhibitor"/>
    <property type="match status" value="1"/>
</dbReference>
<dbReference type="EMBL" id="MU157974">
    <property type="protein sequence ID" value="KAF9521915.1"/>
    <property type="molecule type" value="Genomic_DNA"/>
</dbReference>
<evidence type="ECO:0000256" key="1">
    <source>
        <dbReference type="SAM" id="MobiDB-lite"/>
    </source>
</evidence>